<keyword evidence="16" id="KW-1185">Reference proteome</keyword>
<reference evidence="15 16" key="1">
    <citation type="submission" date="2020-04" db="EMBL/GenBank/DDBJ databases">
        <title>Chromosome-level genome assembly of a cyprinid fish Onychostoma macrolepis by integration of Nanopore Sequencing, Bionano and Hi-C technology.</title>
        <authorList>
            <person name="Wang D."/>
        </authorList>
    </citation>
    <scope>NUCLEOTIDE SEQUENCE [LARGE SCALE GENOMIC DNA]</scope>
    <source>
        <strain evidence="15">SWU-2019</strain>
        <tissue evidence="15">Muscle</tissue>
    </source>
</reference>
<feature type="transmembrane region" description="Helical" evidence="14">
    <location>
        <begin position="296"/>
        <end position="316"/>
    </location>
</feature>
<keyword evidence="9 14" id="KW-1133">Transmembrane helix</keyword>
<keyword evidence="6 14" id="KW-0812">Transmembrane</keyword>
<evidence type="ECO:0000256" key="11">
    <source>
        <dbReference type="ARBA" id="ARBA00023242"/>
    </source>
</evidence>
<dbReference type="AlphaFoldDB" id="A0A7J6BL25"/>
<sequence length="403" mass="44195">MGDQVELVAGCYEQIVFGYRVCPGDEEWTIEPNFTHHAHTASLTAVSSSDQFIATGSKDETIRLYDMSKKTEHGALLHHDGTISCLEFYGTSHLLSGGQDGLICVWSTKKWECLKSIKAHKGHVTSLSVHPSGKLALSVGTDKTLRTWNLIEGRSAFIKNIKQNAEIVLWSPDGDQYAVVANDQVDIYVLKSATIIGTIAFTKRISCLKFLKNTLLAVGGDDESVHIYDVPSQKCVCEFKAHENRVKAIDCFMKDDFCVLVTASNDGFIKLWKLNLENLKTPSLLGQRLVERADMAVDWFGYGYAALITIGGIIGYAKAGSFISLIAGLMFGIAAFVGAYQMSKNDKDIWVSLGTSGSLTALMGVRFLSSWKIMPAGLMAGASLLMFLRIGVKVLQNSQKKKR</sequence>
<dbReference type="FunFam" id="1.10.10.1740:FF:000002">
    <property type="entry name" value="Transmembrane protein 14C"/>
    <property type="match status" value="1"/>
</dbReference>
<evidence type="ECO:0000256" key="13">
    <source>
        <dbReference type="PROSITE-ProRule" id="PRU00221"/>
    </source>
</evidence>
<dbReference type="GO" id="GO:0009968">
    <property type="term" value="P:negative regulation of signal transduction"/>
    <property type="evidence" value="ECO:0007669"/>
    <property type="project" value="UniProtKB-KW"/>
</dbReference>
<keyword evidence="10 14" id="KW-0472">Membrane</keyword>
<dbReference type="EMBL" id="JAAMOB010000024">
    <property type="protein sequence ID" value="KAF4095634.1"/>
    <property type="molecule type" value="Genomic_DNA"/>
</dbReference>
<evidence type="ECO:0000256" key="1">
    <source>
        <dbReference type="ARBA" id="ARBA00004141"/>
    </source>
</evidence>
<dbReference type="InterPro" id="IPR019775">
    <property type="entry name" value="WD40_repeat_CS"/>
</dbReference>
<keyword evidence="4" id="KW-0690">Ribosome biogenesis</keyword>
<evidence type="ECO:0000313" key="16">
    <source>
        <dbReference type="Proteomes" id="UP000579812"/>
    </source>
</evidence>
<evidence type="ECO:0000256" key="4">
    <source>
        <dbReference type="ARBA" id="ARBA00022517"/>
    </source>
</evidence>
<dbReference type="GO" id="GO:0042254">
    <property type="term" value="P:ribosome biogenesis"/>
    <property type="evidence" value="ECO:0007669"/>
    <property type="project" value="UniProtKB-KW"/>
</dbReference>
<dbReference type="InterPro" id="IPR001680">
    <property type="entry name" value="WD40_rpt"/>
</dbReference>
<evidence type="ECO:0000256" key="2">
    <source>
        <dbReference type="ARBA" id="ARBA00004604"/>
    </source>
</evidence>
<gene>
    <name evidence="15" type="ORF">G5714_023237</name>
</gene>
<name>A0A7J6BL25_9TELE</name>
<dbReference type="Gene3D" id="1.10.10.1740">
    <property type="entry name" value="Transmembrane protein 14-like"/>
    <property type="match status" value="1"/>
</dbReference>
<dbReference type="PROSITE" id="PS00678">
    <property type="entry name" value="WD_REPEATS_1"/>
    <property type="match status" value="1"/>
</dbReference>
<organism evidence="15 16">
    <name type="scientific">Onychostoma macrolepis</name>
    <dbReference type="NCBI Taxonomy" id="369639"/>
    <lineage>
        <taxon>Eukaryota</taxon>
        <taxon>Metazoa</taxon>
        <taxon>Chordata</taxon>
        <taxon>Craniata</taxon>
        <taxon>Vertebrata</taxon>
        <taxon>Euteleostomi</taxon>
        <taxon>Actinopterygii</taxon>
        <taxon>Neopterygii</taxon>
        <taxon>Teleostei</taxon>
        <taxon>Ostariophysi</taxon>
        <taxon>Cypriniformes</taxon>
        <taxon>Cyprinidae</taxon>
        <taxon>Acrossocheilinae</taxon>
        <taxon>Onychostoma</taxon>
    </lineage>
</organism>
<dbReference type="InterPro" id="IPR036322">
    <property type="entry name" value="WD40_repeat_dom_sf"/>
</dbReference>
<dbReference type="SUPFAM" id="SSF50978">
    <property type="entry name" value="WD40 repeat-like"/>
    <property type="match status" value="1"/>
</dbReference>
<evidence type="ECO:0000256" key="5">
    <source>
        <dbReference type="ARBA" id="ARBA00022574"/>
    </source>
</evidence>
<accession>A0A7J6BL25</accession>
<dbReference type="Proteomes" id="UP000579812">
    <property type="component" value="Unassembled WGS sequence"/>
</dbReference>
<comment type="subcellular location">
    <subcellularLocation>
        <location evidence="1">Membrane</location>
        <topology evidence="1">Multi-pass membrane protein</topology>
    </subcellularLocation>
    <subcellularLocation>
        <location evidence="2">Nucleus</location>
        <location evidence="2">Nucleolus</location>
    </subcellularLocation>
</comment>
<keyword evidence="7" id="KW-0734">Signal transduction inhibitor</keyword>
<feature type="repeat" description="WD" evidence="13">
    <location>
        <begin position="34"/>
        <end position="68"/>
    </location>
</feature>
<keyword evidence="11" id="KW-0539">Nucleus</keyword>
<evidence type="ECO:0000313" key="15">
    <source>
        <dbReference type="EMBL" id="KAF4095634.1"/>
    </source>
</evidence>
<dbReference type="SMART" id="SM00320">
    <property type="entry name" value="WD40"/>
    <property type="match status" value="5"/>
</dbReference>
<feature type="repeat" description="WD" evidence="13">
    <location>
        <begin position="117"/>
        <end position="158"/>
    </location>
</feature>
<dbReference type="Gene3D" id="2.130.10.10">
    <property type="entry name" value="YVTN repeat-like/Quinoprotein amine dehydrogenase"/>
    <property type="match status" value="2"/>
</dbReference>
<comment type="caution">
    <text evidence="15">The sequence shown here is derived from an EMBL/GenBank/DDBJ whole genome shotgun (WGS) entry which is preliminary data.</text>
</comment>
<dbReference type="Pfam" id="PF00400">
    <property type="entry name" value="WD40"/>
    <property type="match status" value="4"/>
</dbReference>
<dbReference type="InterPro" id="IPR005349">
    <property type="entry name" value="TMEM14"/>
</dbReference>
<dbReference type="Pfam" id="PF03647">
    <property type="entry name" value="Tmemb_14"/>
    <property type="match status" value="1"/>
</dbReference>
<dbReference type="PANTHER" id="PTHR44675:SF1">
    <property type="entry name" value="P21-ACTIVATED PROTEIN KINASE-INTERACTING PROTEIN 1"/>
    <property type="match status" value="1"/>
</dbReference>
<evidence type="ECO:0000256" key="14">
    <source>
        <dbReference type="SAM" id="Phobius"/>
    </source>
</evidence>
<proteinExistence type="inferred from homology"/>
<dbReference type="InterPro" id="IPR015943">
    <property type="entry name" value="WD40/YVTN_repeat-like_dom_sf"/>
</dbReference>
<evidence type="ECO:0000256" key="9">
    <source>
        <dbReference type="ARBA" id="ARBA00022989"/>
    </source>
</evidence>
<feature type="transmembrane region" description="Helical" evidence="14">
    <location>
        <begin position="322"/>
        <end position="342"/>
    </location>
</feature>
<dbReference type="GO" id="GO:0005730">
    <property type="term" value="C:nucleolus"/>
    <property type="evidence" value="ECO:0007669"/>
    <property type="project" value="UniProtKB-SubCell"/>
</dbReference>
<evidence type="ECO:0000256" key="8">
    <source>
        <dbReference type="ARBA" id="ARBA00022737"/>
    </source>
</evidence>
<dbReference type="InterPro" id="IPR044890">
    <property type="entry name" value="TMEM14_sf"/>
</dbReference>
<feature type="transmembrane region" description="Helical" evidence="14">
    <location>
        <begin position="373"/>
        <end position="392"/>
    </location>
</feature>
<dbReference type="PANTHER" id="PTHR44675">
    <property type="entry name" value="PAK1 INTERACTING PROTEIN 1"/>
    <property type="match status" value="1"/>
</dbReference>
<dbReference type="FunFam" id="2.130.10.10:FF:000424">
    <property type="entry name" value="p21-activated protein kinase-interacting protein 1-like"/>
    <property type="match status" value="1"/>
</dbReference>
<feature type="repeat" description="WD" evidence="13">
    <location>
        <begin position="76"/>
        <end position="116"/>
    </location>
</feature>
<dbReference type="CDD" id="cd00200">
    <property type="entry name" value="WD40"/>
    <property type="match status" value="1"/>
</dbReference>
<comment type="function">
    <text evidence="12">Negatively regulates the PAK1 kinase. PAK1 is a member of the PAK kinase family, which has been shown to play a positive role in the regulation of signaling pathways involving MAPK8 and RELA. PAK1 exists as an inactive homodimer, which is activated by binding of small GTPases such as CDC42 to an N-terminal regulatory domain. PAK1IP1 also binds to the N-terminus of PAK1, and inhibits the specific activation of PAK1 by CDC42. May be involved in ribosomal large subunit assembly.</text>
</comment>
<keyword evidence="5 13" id="KW-0853">WD repeat</keyword>
<evidence type="ECO:0008006" key="17">
    <source>
        <dbReference type="Google" id="ProtNLM"/>
    </source>
</evidence>
<comment type="similarity">
    <text evidence="3">Belongs to the TMEM14 family.</text>
</comment>
<evidence type="ECO:0000256" key="6">
    <source>
        <dbReference type="ARBA" id="ARBA00022692"/>
    </source>
</evidence>
<evidence type="ECO:0000256" key="7">
    <source>
        <dbReference type="ARBA" id="ARBA00022700"/>
    </source>
</evidence>
<evidence type="ECO:0000256" key="3">
    <source>
        <dbReference type="ARBA" id="ARBA00007590"/>
    </source>
</evidence>
<dbReference type="PROSITE" id="PS50294">
    <property type="entry name" value="WD_REPEATS_REGION"/>
    <property type="match status" value="1"/>
</dbReference>
<dbReference type="InterPro" id="IPR051959">
    <property type="entry name" value="PAK1-Kinase_Regulator"/>
</dbReference>
<dbReference type="PROSITE" id="PS50082">
    <property type="entry name" value="WD_REPEATS_2"/>
    <property type="match status" value="3"/>
</dbReference>
<keyword evidence="8" id="KW-0677">Repeat</keyword>
<protein>
    <recommendedName>
        <fullName evidence="17">P21-activated protein kinase-interacting protein 1-like protein</fullName>
    </recommendedName>
</protein>
<evidence type="ECO:0000256" key="10">
    <source>
        <dbReference type="ARBA" id="ARBA00023136"/>
    </source>
</evidence>
<evidence type="ECO:0000256" key="12">
    <source>
        <dbReference type="ARBA" id="ARBA00045213"/>
    </source>
</evidence>
<dbReference type="GO" id="GO:0016020">
    <property type="term" value="C:membrane"/>
    <property type="evidence" value="ECO:0007669"/>
    <property type="project" value="UniProtKB-SubCell"/>
</dbReference>